<evidence type="ECO:0000313" key="2">
    <source>
        <dbReference type="Proteomes" id="UP001182556"/>
    </source>
</evidence>
<organism evidence="1 2">
    <name type="scientific">Papiliotrema laurentii</name>
    <name type="common">Cryptococcus laurentii</name>
    <dbReference type="NCBI Taxonomy" id="5418"/>
    <lineage>
        <taxon>Eukaryota</taxon>
        <taxon>Fungi</taxon>
        <taxon>Dikarya</taxon>
        <taxon>Basidiomycota</taxon>
        <taxon>Agaricomycotina</taxon>
        <taxon>Tremellomycetes</taxon>
        <taxon>Tremellales</taxon>
        <taxon>Rhynchogastremaceae</taxon>
        <taxon>Papiliotrema</taxon>
    </lineage>
</organism>
<keyword evidence="2" id="KW-1185">Reference proteome</keyword>
<sequence>MHRMVTFVFPTNSVKFAIFVYATSLWAAIAASVSATSQRCLLFSLLAYCLGFRIWWDLCRIRSALSERALHAARWQILIFQSPALSPQKPIPRDTVQVESEVRQVTHQTLSSKFEVRTRIYRVVENVSLGWGSSDLLSQTKQGKRVRCQAYNNVLEAQYNLLAPEHNYMGTELGEASRQIDMSEGALDLFRQRAKLMFESSPQSHCRTETVETWSEISLSLASRPLKLHKWPPKLPTSNLELAVVLLSLVEVPEPRSSSIFLNGSIIRTSYFPVSRQEPGTRHEINCTGVQAQLWAGVPINWNETRLLPPDVGDCDAWIGQTIFVPSTFPSEESGFGSRNYARRSGSTAEILEAICFPCCSILDRLEITSRIERGQTSLLSHSLLTTEPPLVRGVKVAQSSVYNKCD</sequence>
<evidence type="ECO:0000313" key="1">
    <source>
        <dbReference type="EMBL" id="KAK1921739.1"/>
    </source>
</evidence>
<gene>
    <name evidence="1" type="ORF">DB88DRAFT_474874</name>
</gene>
<dbReference type="Proteomes" id="UP001182556">
    <property type="component" value="Unassembled WGS sequence"/>
</dbReference>
<protein>
    <submittedName>
        <fullName evidence="1">Uncharacterized protein</fullName>
    </submittedName>
</protein>
<reference evidence="1" key="1">
    <citation type="submission" date="2023-02" db="EMBL/GenBank/DDBJ databases">
        <title>Identification and recombinant expression of a fungal hydrolase from Papiliotrema laurentii that hydrolyzes apple cutin and clears colloidal polyester polyurethane.</title>
        <authorList>
            <consortium name="DOE Joint Genome Institute"/>
            <person name="Roman V.A."/>
            <person name="Bojanowski C."/>
            <person name="Crable B.R."/>
            <person name="Wagner D.N."/>
            <person name="Hung C.S."/>
            <person name="Nadeau L.J."/>
            <person name="Schratz L."/>
            <person name="Haridas S."/>
            <person name="Pangilinan J."/>
            <person name="Lipzen A."/>
            <person name="Na H."/>
            <person name="Yan M."/>
            <person name="Ng V."/>
            <person name="Grigoriev I.V."/>
            <person name="Spatafora J.W."/>
            <person name="Barlow D."/>
            <person name="Biffinger J."/>
            <person name="Kelley-Loughnane N."/>
            <person name="Varaljay V.A."/>
            <person name="Crookes-Goodson W.J."/>
        </authorList>
    </citation>
    <scope>NUCLEOTIDE SEQUENCE</scope>
    <source>
        <strain evidence="1">5307AH</strain>
    </source>
</reference>
<accession>A0AAD9CTJ4</accession>
<comment type="caution">
    <text evidence="1">The sequence shown here is derived from an EMBL/GenBank/DDBJ whole genome shotgun (WGS) entry which is preliminary data.</text>
</comment>
<dbReference type="EMBL" id="JAODAN010000010">
    <property type="protein sequence ID" value="KAK1921739.1"/>
    <property type="molecule type" value="Genomic_DNA"/>
</dbReference>
<proteinExistence type="predicted"/>
<dbReference type="AlphaFoldDB" id="A0AAD9CTJ4"/>
<name>A0AAD9CTJ4_PAPLA</name>